<sequence length="160" mass="18895">MIRPYVEDDLKQLLEIYNFYVINTIITFDVEPLSLEVFAKKINKINNQYPFIVFEENKEVLGYAYGSKWRTKPAYNKTVESTVYVKHGEQGKRIGTKLYTELLSLLKQENYHIVLGGLTLPNEASIRLHERFNFKLVAHFKEVGKKFDKWLDVGFWQLKL</sequence>
<keyword evidence="1" id="KW-0808">Transferase</keyword>
<name>A0ABP9ER84_9FLAO</name>
<reference evidence="5" key="1">
    <citation type="journal article" date="2019" name="Int. J. Syst. Evol. Microbiol.">
        <title>The Global Catalogue of Microorganisms (GCM) 10K type strain sequencing project: providing services to taxonomists for standard genome sequencing and annotation.</title>
        <authorList>
            <consortium name="The Broad Institute Genomics Platform"/>
            <consortium name="The Broad Institute Genome Sequencing Center for Infectious Disease"/>
            <person name="Wu L."/>
            <person name="Ma J."/>
        </authorList>
    </citation>
    <scope>NUCLEOTIDE SEQUENCE [LARGE SCALE GENOMIC DNA]</scope>
    <source>
        <strain evidence="5">JCM 18274</strain>
    </source>
</reference>
<protein>
    <submittedName>
        <fullName evidence="4">GNAT family N-acetyltransferase</fullName>
    </submittedName>
</protein>
<dbReference type="PROSITE" id="PS51186">
    <property type="entry name" value="GNAT"/>
    <property type="match status" value="1"/>
</dbReference>
<evidence type="ECO:0000256" key="1">
    <source>
        <dbReference type="ARBA" id="ARBA00022679"/>
    </source>
</evidence>
<dbReference type="CDD" id="cd04301">
    <property type="entry name" value="NAT_SF"/>
    <property type="match status" value="1"/>
</dbReference>
<feature type="domain" description="N-acetyltransferase" evidence="3">
    <location>
        <begin position="1"/>
        <end position="154"/>
    </location>
</feature>
<evidence type="ECO:0000256" key="2">
    <source>
        <dbReference type="ARBA" id="ARBA00023315"/>
    </source>
</evidence>
<organism evidence="4 5">
    <name type="scientific">Flaviramulus aquimarinus</name>
    <dbReference type="NCBI Taxonomy" id="1170456"/>
    <lineage>
        <taxon>Bacteria</taxon>
        <taxon>Pseudomonadati</taxon>
        <taxon>Bacteroidota</taxon>
        <taxon>Flavobacteriia</taxon>
        <taxon>Flavobacteriales</taxon>
        <taxon>Flavobacteriaceae</taxon>
        <taxon>Flaviramulus</taxon>
    </lineage>
</organism>
<gene>
    <name evidence="4" type="ORF">GCM10023311_02260</name>
</gene>
<dbReference type="RefSeq" id="WP_345272100.1">
    <property type="nucleotide sequence ID" value="NZ_BAABJH010000001.1"/>
</dbReference>
<dbReference type="Pfam" id="PF13420">
    <property type="entry name" value="Acetyltransf_4"/>
    <property type="match status" value="1"/>
</dbReference>
<comment type="caution">
    <text evidence="4">The sequence shown here is derived from an EMBL/GenBank/DDBJ whole genome shotgun (WGS) entry which is preliminary data.</text>
</comment>
<keyword evidence="5" id="KW-1185">Reference proteome</keyword>
<dbReference type="InterPro" id="IPR000182">
    <property type="entry name" value="GNAT_dom"/>
</dbReference>
<accession>A0ABP9ER84</accession>
<dbReference type="PANTHER" id="PTHR43072">
    <property type="entry name" value="N-ACETYLTRANSFERASE"/>
    <property type="match status" value="1"/>
</dbReference>
<evidence type="ECO:0000313" key="5">
    <source>
        <dbReference type="Proteomes" id="UP001500433"/>
    </source>
</evidence>
<keyword evidence="2" id="KW-0012">Acyltransferase</keyword>
<dbReference type="PANTHER" id="PTHR43072:SF23">
    <property type="entry name" value="UPF0039 PROTEIN C11D3.02C"/>
    <property type="match status" value="1"/>
</dbReference>
<evidence type="ECO:0000259" key="3">
    <source>
        <dbReference type="PROSITE" id="PS51186"/>
    </source>
</evidence>
<dbReference type="Proteomes" id="UP001500433">
    <property type="component" value="Unassembled WGS sequence"/>
</dbReference>
<dbReference type="Gene3D" id="3.40.630.30">
    <property type="match status" value="1"/>
</dbReference>
<dbReference type="InterPro" id="IPR016181">
    <property type="entry name" value="Acyl_CoA_acyltransferase"/>
</dbReference>
<evidence type="ECO:0000313" key="4">
    <source>
        <dbReference type="EMBL" id="GAA4883611.1"/>
    </source>
</evidence>
<proteinExistence type="predicted"/>
<dbReference type="EMBL" id="BAABJH010000001">
    <property type="protein sequence ID" value="GAA4883611.1"/>
    <property type="molecule type" value="Genomic_DNA"/>
</dbReference>
<dbReference type="SUPFAM" id="SSF55729">
    <property type="entry name" value="Acyl-CoA N-acyltransferases (Nat)"/>
    <property type="match status" value="1"/>
</dbReference>